<gene>
    <name evidence="1" type="ORF">WA026_006484</name>
</gene>
<dbReference type="EMBL" id="JARQZJ010000062">
    <property type="protein sequence ID" value="KAK9879416.1"/>
    <property type="molecule type" value="Genomic_DNA"/>
</dbReference>
<feature type="non-terminal residue" evidence="1">
    <location>
        <position position="113"/>
    </location>
</feature>
<sequence length="113" mass="13163">MSIPAINITKERATTFIDDFNKCSRTSPTFLLFQMHAITLHQRHRSQPSHVNYSDRILSRVYATERRLRRHDPFARIKSGPGVDREQGIPCAFIILELNWLSCEDSGTIRFME</sequence>
<dbReference type="Proteomes" id="UP001431783">
    <property type="component" value="Unassembled WGS sequence"/>
</dbReference>
<evidence type="ECO:0000313" key="1">
    <source>
        <dbReference type="EMBL" id="KAK9879416.1"/>
    </source>
</evidence>
<evidence type="ECO:0000313" key="2">
    <source>
        <dbReference type="Proteomes" id="UP001431783"/>
    </source>
</evidence>
<accession>A0AAW1U700</accession>
<name>A0AAW1U700_9CUCU</name>
<comment type="caution">
    <text evidence="1">The sequence shown here is derived from an EMBL/GenBank/DDBJ whole genome shotgun (WGS) entry which is preliminary data.</text>
</comment>
<proteinExistence type="predicted"/>
<keyword evidence="2" id="KW-1185">Reference proteome</keyword>
<dbReference type="AlphaFoldDB" id="A0AAW1U700"/>
<reference evidence="1 2" key="1">
    <citation type="submission" date="2023-03" db="EMBL/GenBank/DDBJ databases">
        <title>Genome insight into feeding habits of ladybird beetles.</title>
        <authorList>
            <person name="Li H.-S."/>
            <person name="Huang Y.-H."/>
            <person name="Pang H."/>
        </authorList>
    </citation>
    <scope>NUCLEOTIDE SEQUENCE [LARGE SCALE GENOMIC DNA]</scope>
    <source>
        <strain evidence="1">SYSU_2023b</strain>
        <tissue evidence="1">Whole body</tissue>
    </source>
</reference>
<organism evidence="1 2">
    <name type="scientific">Henosepilachna vigintioctopunctata</name>
    <dbReference type="NCBI Taxonomy" id="420089"/>
    <lineage>
        <taxon>Eukaryota</taxon>
        <taxon>Metazoa</taxon>
        <taxon>Ecdysozoa</taxon>
        <taxon>Arthropoda</taxon>
        <taxon>Hexapoda</taxon>
        <taxon>Insecta</taxon>
        <taxon>Pterygota</taxon>
        <taxon>Neoptera</taxon>
        <taxon>Endopterygota</taxon>
        <taxon>Coleoptera</taxon>
        <taxon>Polyphaga</taxon>
        <taxon>Cucujiformia</taxon>
        <taxon>Coccinelloidea</taxon>
        <taxon>Coccinellidae</taxon>
        <taxon>Epilachninae</taxon>
        <taxon>Epilachnini</taxon>
        <taxon>Henosepilachna</taxon>
    </lineage>
</organism>
<protein>
    <submittedName>
        <fullName evidence="1">Uncharacterized protein</fullName>
    </submittedName>
</protein>